<proteinExistence type="predicted"/>
<gene>
    <name evidence="2" type="ORF">V8G54_014777</name>
</gene>
<sequence>MEKRARLRVQKKKPIKRRGTKVFLKKVLDYLKSDTFMYAPLLSSLPCHAFNVFPSSPAKGFTSILHISLFLGFNYHCFVSSGGCLRYLNVSVLEFQKAEKEKRCFGKQVGKYLISDDYLYDPLLHLPHSSKEPLHDYGMKRMDDSTRRLTMKVNQQTDHLGNANQSSESPVPQTDISDQHKHTETVKHTVYQFCRSTAAPRHYRTYSRFIGLLVEDEEIYRFDHYCPTVK</sequence>
<feature type="compositionally biased region" description="Polar residues" evidence="1">
    <location>
        <begin position="158"/>
        <end position="176"/>
    </location>
</feature>
<evidence type="ECO:0000313" key="3">
    <source>
        <dbReference type="Proteomes" id="UP001374535"/>
    </source>
</evidence>
<organism evidence="2 3">
    <name type="scientific">Vigna mungo</name>
    <name type="common">Black gram</name>
    <name type="synonym">Phaseolus mungo</name>
    <dbReference type="NCBI Taxonomy" id="3915"/>
    <lineage>
        <taxon>Eukaryota</taxon>
        <taxon>Viridiplantae</taxon>
        <taxon>Streptophyta</taxon>
        <taxon>Embryophyta</taxon>
        <taxon>Tracheophyta</taxon>
        <taxon>Spermatophyta</taxon>
        <taxon>Magnoliopsida</taxon>
        <taxon>eudicotyledons</taxon>
        <taxon>Gunneridae</taxon>
        <taxon>Pentapetalae</taxon>
        <taxon>rosids</taxon>
        <taxon>fabids</taxon>
        <taxon>Fabales</taxon>
        <taxon>Fabaceae</taxon>
        <taxon>Papilionoideae</taxon>
        <taxon>50 kb inversion clade</taxon>
        <taxon>NPAAA clade</taxon>
        <taxon>indigoferoid/millettioid clade</taxon>
        <taxon>Phaseoleae</taxon>
        <taxon>Vigna</taxon>
    </lineage>
</organism>
<dbReference type="PANTHER" id="PTHR36811:SF2">
    <property type="entry name" value="OS08G0444440 PROTEIN"/>
    <property type="match status" value="1"/>
</dbReference>
<name>A0AAQ3RXS5_VIGMU</name>
<keyword evidence="3" id="KW-1185">Reference proteome</keyword>
<feature type="region of interest" description="Disordered" evidence="1">
    <location>
        <begin position="158"/>
        <end position="182"/>
    </location>
</feature>
<dbReference type="PANTHER" id="PTHR36811">
    <property type="entry name" value="OS08G0444440 PROTEIN"/>
    <property type="match status" value="1"/>
</dbReference>
<reference evidence="2 3" key="1">
    <citation type="journal article" date="2023" name="Life. Sci Alliance">
        <title>Evolutionary insights into 3D genome organization and epigenetic landscape of Vigna mungo.</title>
        <authorList>
            <person name="Junaid A."/>
            <person name="Singh B."/>
            <person name="Bhatia S."/>
        </authorList>
    </citation>
    <scope>NUCLEOTIDE SEQUENCE [LARGE SCALE GENOMIC DNA]</scope>
    <source>
        <strain evidence="2">Urdbean</strain>
    </source>
</reference>
<protein>
    <submittedName>
        <fullName evidence="2">Uncharacterized protein</fullName>
    </submittedName>
</protein>
<evidence type="ECO:0000313" key="2">
    <source>
        <dbReference type="EMBL" id="WVZ10247.1"/>
    </source>
</evidence>
<accession>A0AAQ3RXS5</accession>
<dbReference type="Proteomes" id="UP001374535">
    <property type="component" value="Chromosome 5"/>
</dbReference>
<dbReference type="AlphaFoldDB" id="A0AAQ3RXS5"/>
<dbReference type="EMBL" id="CP144696">
    <property type="protein sequence ID" value="WVZ10247.1"/>
    <property type="molecule type" value="Genomic_DNA"/>
</dbReference>
<evidence type="ECO:0000256" key="1">
    <source>
        <dbReference type="SAM" id="MobiDB-lite"/>
    </source>
</evidence>